<accession>A0A1X7VY61</accession>
<sequence length="68" mass="7779">MGEVSMRKTSDNPVLREQLLREPTVIPSTRLPPVVSPIGLSSERQWYLHDRIQQFCPDECKDLTSIAI</sequence>
<dbReference type="EnsemblMetazoa" id="Aqu2.1.44389_001">
    <property type="protein sequence ID" value="Aqu2.1.44389_001"/>
    <property type="gene ID" value="Aqu2.1.44389"/>
</dbReference>
<reference evidence="1" key="1">
    <citation type="submission" date="2017-05" db="UniProtKB">
        <authorList>
            <consortium name="EnsemblMetazoa"/>
        </authorList>
    </citation>
    <scope>IDENTIFICATION</scope>
</reference>
<organism evidence="1">
    <name type="scientific">Amphimedon queenslandica</name>
    <name type="common">Sponge</name>
    <dbReference type="NCBI Taxonomy" id="400682"/>
    <lineage>
        <taxon>Eukaryota</taxon>
        <taxon>Metazoa</taxon>
        <taxon>Porifera</taxon>
        <taxon>Demospongiae</taxon>
        <taxon>Heteroscleromorpha</taxon>
        <taxon>Haplosclerida</taxon>
        <taxon>Niphatidae</taxon>
        <taxon>Amphimedon</taxon>
    </lineage>
</organism>
<evidence type="ECO:0000313" key="1">
    <source>
        <dbReference type="EnsemblMetazoa" id="Aqu2.1.44389_001"/>
    </source>
</evidence>
<protein>
    <submittedName>
        <fullName evidence="1">Uncharacterized protein</fullName>
    </submittedName>
</protein>
<proteinExistence type="predicted"/>
<name>A0A1X7VY61_AMPQE</name>
<dbReference type="AlphaFoldDB" id="A0A1X7VY61"/>
<dbReference type="InParanoid" id="A0A1X7VY61"/>